<comment type="caution">
    <text evidence="3">The sequence shown here is derived from an EMBL/GenBank/DDBJ whole genome shotgun (WGS) entry which is preliminary data.</text>
</comment>
<evidence type="ECO:0000259" key="2">
    <source>
        <dbReference type="Pfam" id="PF13556"/>
    </source>
</evidence>
<accession>A0A2V3A036</accession>
<dbReference type="InterPro" id="IPR025736">
    <property type="entry name" value="PucR_C-HTH_dom"/>
</dbReference>
<organism evidence="3 4">
    <name type="scientific">Cytobacillus oceanisediminis</name>
    <dbReference type="NCBI Taxonomy" id="665099"/>
    <lineage>
        <taxon>Bacteria</taxon>
        <taxon>Bacillati</taxon>
        <taxon>Bacillota</taxon>
        <taxon>Bacilli</taxon>
        <taxon>Bacillales</taxon>
        <taxon>Bacillaceae</taxon>
        <taxon>Cytobacillus</taxon>
    </lineage>
</organism>
<dbReference type="Pfam" id="PF07905">
    <property type="entry name" value="PucR"/>
    <property type="match status" value="1"/>
</dbReference>
<dbReference type="Pfam" id="PF13556">
    <property type="entry name" value="HTH_30"/>
    <property type="match status" value="1"/>
</dbReference>
<dbReference type="Proteomes" id="UP000247150">
    <property type="component" value="Unassembled WGS sequence"/>
</dbReference>
<dbReference type="PANTHER" id="PTHR33744">
    <property type="entry name" value="CARBOHYDRATE DIACID REGULATOR"/>
    <property type="match status" value="1"/>
</dbReference>
<evidence type="ECO:0000313" key="3">
    <source>
        <dbReference type="EMBL" id="PWW26861.1"/>
    </source>
</evidence>
<dbReference type="RefSeq" id="WP_110065828.1">
    <property type="nucleotide sequence ID" value="NZ_QGTW01000009.1"/>
</dbReference>
<gene>
    <name evidence="3" type="ORF">DFO73_10924</name>
</gene>
<sequence length="535" mass="62046">MKSYIKVKDILQRKHFENIEVIAGNEGISRLVKWVHIVEAPNVRNLLSGGELILSTGVAWKEKDHFISILEQFIEAQAAGLCIEMGTYTSSIPEEVIKIANQFQFPIILFHKEVAFVEITQDIHTFIINHQYNMISNLESYSQSLNKKLLTVEHYSDIPKFIQHFLQVQVIIVISNKEIQFTPNVTENERIKLLKMIEGKGSTTGSTYSIARIPINLLGDQYAELIITSKERELTDFDQLILDRTATALAQFFLRELYVEEQRRLEETEWMTSWLDGEQSEDSISEFLSYQVPSSKQKGGTVCLCKIDSFGQYSNVDLTYFKLNFRTIFEQRGFTTLSIEKRNMIIFIMLNERSVGTWKKRMEEGIERLLGTKLNVGKLFIGVGKYVEKLTCITVSYQTSLETLRIKERLSKQSHSYFYDDLHVFRLISLLNHHLDLSEYVLEYLGPIIKYDKMTNGKLLETLRAYLACNGSKQETAKQLYIVRQTLYHRLEKIEEILGHDFMNHEKRLVIEIMIMSYDFLLSSKPVDVQGVGEM</sequence>
<evidence type="ECO:0000313" key="4">
    <source>
        <dbReference type="Proteomes" id="UP000247150"/>
    </source>
</evidence>
<protein>
    <submittedName>
        <fullName evidence="3">Purine catabolism regulator</fullName>
    </submittedName>
</protein>
<evidence type="ECO:0000259" key="1">
    <source>
        <dbReference type="Pfam" id="PF07905"/>
    </source>
</evidence>
<proteinExistence type="predicted"/>
<dbReference type="OrthoDB" id="143422at2"/>
<dbReference type="InterPro" id="IPR051448">
    <property type="entry name" value="CdaR-like_regulators"/>
</dbReference>
<feature type="domain" description="Purine catabolism PurC-like" evidence="1">
    <location>
        <begin position="9"/>
        <end position="127"/>
    </location>
</feature>
<dbReference type="Gene3D" id="1.10.10.2840">
    <property type="entry name" value="PucR C-terminal helix-turn-helix domain"/>
    <property type="match status" value="1"/>
</dbReference>
<dbReference type="InterPro" id="IPR012914">
    <property type="entry name" value="PucR_dom"/>
</dbReference>
<feature type="domain" description="PucR C-terminal helix-turn-helix" evidence="2">
    <location>
        <begin position="459"/>
        <end position="513"/>
    </location>
</feature>
<dbReference type="EMBL" id="QGTW01000009">
    <property type="protein sequence ID" value="PWW26861.1"/>
    <property type="molecule type" value="Genomic_DNA"/>
</dbReference>
<reference evidence="3 4" key="1">
    <citation type="submission" date="2018-05" db="EMBL/GenBank/DDBJ databases">
        <title>Freshwater and sediment microbial communities from various areas in North America, analyzing microbe dynamics in response to fracking.</title>
        <authorList>
            <person name="Lamendella R."/>
        </authorList>
    </citation>
    <scope>NUCLEOTIDE SEQUENCE [LARGE SCALE GENOMIC DNA]</scope>
    <source>
        <strain evidence="3 4">15_TX</strain>
    </source>
</reference>
<dbReference type="AlphaFoldDB" id="A0A2V3A036"/>
<name>A0A2V3A036_9BACI</name>
<dbReference type="InterPro" id="IPR042070">
    <property type="entry name" value="PucR_C-HTH_sf"/>
</dbReference>